<protein>
    <recommendedName>
        <fullName evidence="3">Urease accessory protein UreF</fullName>
    </recommendedName>
</protein>
<dbReference type="InterPro" id="IPR002639">
    <property type="entry name" value="UreF"/>
</dbReference>
<dbReference type="PIRSF" id="PIRSF009467">
    <property type="entry name" value="Ureas_acces_UreF"/>
    <property type="match status" value="1"/>
</dbReference>
<dbReference type="RefSeq" id="WP_036183066.1">
    <property type="nucleotide sequence ID" value="NZ_AVDA01000004.1"/>
</dbReference>
<evidence type="ECO:0000256" key="2">
    <source>
        <dbReference type="ARBA" id="ARBA00023186"/>
    </source>
</evidence>
<comment type="caution">
    <text evidence="4">The sequence shown here is derived from an EMBL/GenBank/DDBJ whole genome shotgun (WGS) entry which is preliminary data.</text>
</comment>
<comment type="similarity">
    <text evidence="3">Belongs to the UreF family.</text>
</comment>
<comment type="subcellular location">
    <subcellularLocation>
        <location evidence="3">Cytoplasm</location>
    </subcellularLocation>
</comment>
<keyword evidence="1 3" id="KW-0996">Nickel insertion</keyword>
<name>A0A0A3I4P6_9BACL</name>
<dbReference type="EMBL" id="JPVN01000004">
    <property type="protein sequence ID" value="KGR79699.1"/>
    <property type="molecule type" value="Genomic_DNA"/>
</dbReference>
<proteinExistence type="inferred from homology"/>
<dbReference type="STRING" id="1384049.CD29_03995"/>
<evidence type="ECO:0000256" key="1">
    <source>
        <dbReference type="ARBA" id="ARBA00022988"/>
    </source>
</evidence>
<evidence type="ECO:0000313" key="4">
    <source>
        <dbReference type="EMBL" id="KGR79699.1"/>
    </source>
</evidence>
<keyword evidence="2 3" id="KW-0143">Chaperone</keyword>
<dbReference type="HAMAP" id="MF_01385">
    <property type="entry name" value="UreF"/>
    <property type="match status" value="1"/>
</dbReference>
<comment type="subunit">
    <text evidence="3">UreD, UreF and UreG form a complex that acts as a GTP-hydrolysis-dependent molecular chaperone, activating the urease apoprotein by helping to assemble the nickel containing metallocenter of UreC. The UreE protein probably delivers the nickel.</text>
</comment>
<dbReference type="PANTHER" id="PTHR33620">
    <property type="entry name" value="UREASE ACCESSORY PROTEIN F"/>
    <property type="match status" value="1"/>
</dbReference>
<sequence>MDNNILPLFQLCDSNFPTGAFSHSFGLESYIQEGKVHDQETFFQWLKLYLHEQLIYTDGLACMLVYDALMNNEHSQIWKLDRMLTVQNLPRETREGTQMIGDRMLKLTETLYGLPILSQYRDEIRKKNSFGHPSIVFSMVAHSLGITKSNTILYYLYSAISSQVQNAVRAIPLGQTAGQTIIYKFIPELSEAVEKILKLSLDDFGIVSPGLELSQMKHERVNIRIFMS</sequence>
<dbReference type="InterPro" id="IPR038277">
    <property type="entry name" value="UreF_sf"/>
</dbReference>
<organism evidence="4 5">
    <name type="scientific">Ureibacillus manganicus DSM 26584</name>
    <dbReference type="NCBI Taxonomy" id="1384049"/>
    <lineage>
        <taxon>Bacteria</taxon>
        <taxon>Bacillati</taxon>
        <taxon>Bacillota</taxon>
        <taxon>Bacilli</taxon>
        <taxon>Bacillales</taxon>
        <taxon>Caryophanaceae</taxon>
        <taxon>Ureibacillus</taxon>
    </lineage>
</organism>
<evidence type="ECO:0000313" key="5">
    <source>
        <dbReference type="Proteomes" id="UP000030416"/>
    </source>
</evidence>
<dbReference type="Pfam" id="PF01730">
    <property type="entry name" value="UreF"/>
    <property type="match status" value="1"/>
</dbReference>
<dbReference type="PANTHER" id="PTHR33620:SF1">
    <property type="entry name" value="UREASE ACCESSORY PROTEIN F"/>
    <property type="match status" value="1"/>
</dbReference>
<keyword evidence="5" id="KW-1185">Reference proteome</keyword>
<evidence type="ECO:0000256" key="3">
    <source>
        <dbReference type="HAMAP-Rule" id="MF_01385"/>
    </source>
</evidence>
<comment type="function">
    <text evidence="3">Required for maturation of urease via the functional incorporation of the urease nickel metallocenter.</text>
</comment>
<dbReference type="Proteomes" id="UP000030416">
    <property type="component" value="Unassembled WGS sequence"/>
</dbReference>
<gene>
    <name evidence="3" type="primary">ureF</name>
    <name evidence="4" type="ORF">CD29_03995</name>
</gene>
<reference evidence="4 5" key="1">
    <citation type="submission" date="2014-02" db="EMBL/GenBank/DDBJ databases">
        <title>Draft genome sequence of Lysinibacillus manganicus DSM 26584T.</title>
        <authorList>
            <person name="Zhang F."/>
            <person name="Wang G."/>
            <person name="Zhang L."/>
        </authorList>
    </citation>
    <scope>NUCLEOTIDE SEQUENCE [LARGE SCALE GENOMIC DNA]</scope>
    <source>
        <strain evidence="4 5">DSM 26584</strain>
    </source>
</reference>
<dbReference type="AlphaFoldDB" id="A0A0A3I4P6"/>
<dbReference type="eggNOG" id="COG0830">
    <property type="taxonomic scope" value="Bacteria"/>
</dbReference>
<dbReference type="Gene3D" id="1.10.4190.10">
    <property type="entry name" value="Urease accessory protein UreF"/>
    <property type="match status" value="1"/>
</dbReference>
<dbReference type="GO" id="GO:0016151">
    <property type="term" value="F:nickel cation binding"/>
    <property type="evidence" value="ECO:0007669"/>
    <property type="project" value="UniProtKB-UniRule"/>
</dbReference>
<dbReference type="OrthoDB" id="9798772at2"/>
<keyword evidence="3" id="KW-0963">Cytoplasm</keyword>
<dbReference type="GO" id="GO:0005737">
    <property type="term" value="C:cytoplasm"/>
    <property type="evidence" value="ECO:0007669"/>
    <property type="project" value="UniProtKB-SubCell"/>
</dbReference>
<accession>A0A0A3I4P6</accession>